<dbReference type="PROSITE" id="PS51257">
    <property type="entry name" value="PROKAR_LIPOPROTEIN"/>
    <property type="match status" value="1"/>
</dbReference>
<dbReference type="CDD" id="cd13589">
    <property type="entry name" value="PBP2_polyamine_RpCGA009"/>
    <property type="match status" value="1"/>
</dbReference>
<evidence type="ECO:0000256" key="1">
    <source>
        <dbReference type="ARBA" id="ARBA00022729"/>
    </source>
</evidence>
<dbReference type="RefSeq" id="WP_066594707.1">
    <property type="nucleotide sequence ID" value="NZ_CP016282.1"/>
</dbReference>
<dbReference type="GO" id="GO:0030976">
    <property type="term" value="F:thiamine pyrophosphate binding"/>
    <property type="evidence" value="ECO:0007669"/>
    <property type="project" value="TreeGrafter"/>
</dbReference>
<dbReference type="GO" id="GO:0030975">
    <property type="term" value="F:thiamine binding"/>
    <property type="evidence" value="ECO:0007669"/>
    <property type="project" value="TreeGrafter"/>
</dbReference>
<evidence type="ECO:0000313" key="3">
    <source>
        <dbReference type="EMBL" id="ANP72317.1"/>
    </source>
</evidence>
<dbReference type="InterPro" id="IPR006059">
    <property type="entry name" value="SBP"/>
</dbReference>
<dbReference type="OrthoDB" id="9769319at2"/>
<dbReference type="Proteomes" id="UP000092582">
    <property type="component" value="Chromosome 1"/>
</dbReference>
<name>A0A1B1BI78_9MICO</name>
<dbReference type="GO" id="GO:0030288">
    <property type="term" value="C:outer membrane-bounded periplasmic space"/>
    <property type="evidence" value="ECO:0007669"/>
    <property type="project" value="TreeGrafter"/>
</dbReference>
<dbReference type="SUPFAM" id="SSF53850">
    <property type="entry name" value="Periplasmic binding protein-like II"/>
    <property type="match status" value="1"/>
</dbReference>
<protein>
    <submittedName>
        <fullName evidence="3">Spermidine/putrescine-binding substrate-binding protein</fullName>
    </submittedName>
</protein>
<dbReference type="PANTHER" id="PTHR30006">
    <property type="entry name" value="THIAMINE-BINDING PERIPLASMIC PROTEIN-RELATED"/>
    <property type="match status" value="1"/>
</dbReference>
<keyword evidence="4" id="KW-1185">Reference proteome</keyword>
<reference evidence="3 4" key="1">
    <citation type="submission" date="2016-06" db="EMBL/GenBank/DDBJ databases">
        <title>Genome sequencing of Cryobacterium arcticum PAMC 27867.</title>
        <authorList>
            <person name="Lee J."/>
            <person name="Kim O.-S."/>
        </authorList>
    </citation>
    <scope>NUCLEOTIDE SEQUENCE [LARGE SCALE GENOMIC DNA]</scope>
    <source>
        <strain evidence="3 4">PAMC 27867</strain>
    </source>
</reference>
<dbReference type="PANTHER" id="PTHR30006:SF2">
    <property type="entry name" value="ABC TRANSPORTER SUBSTRATE-BINDING PROTEIN"/>
    <property type="match status" value="1"/>
</dbReference>
<dbReference type="Pfam" id="PF13416">
    <property type="entry name" value="SBP_bac_8"/>
    <property type="match status" value="1"/>
</dbReference>
<dbReference type="PATRIC" id="fig|670052.7.peg.1411"/>
<sequence precursor="true">MSHASPRRRTAVLGLAFVATAALLAGCSATPAPTATLEPGETASGTIVVSTFPFGVEEFQKAVVDPFEAATGITVELDTGSNADRLSKLELNGDSSGIDVMLISDYYAALGQSKDLFAEVDEDEVPNLAEISDFAKEDQYDGPAYSYQLNGTLYRTDQMTAAQAADWNTFGDPEYKGKIAMPDISVTAGQLTVSGIADVFGSDPYDVDEAFSTLASWNDNVLQYYTSSTEVSSLLSQGEIAAAPALSGFATSLVASGAPIAWTAPTEGTFMATNRAMIPVGAPNTPAANAFIDYLLSVEAQTSSAAIVGDLPVNPGATVPTELTAIAGEAATDPIGAGYSTLDIDTIVKNRTDWVDRFAREVSSK</sequence>
<dbReference type="Gene3D" id="3.40.190.10">
    <property type="entry name" value="Periplasmic binding protein-like II"/>
    <property type="match status" value="2"/>
</dbReference>
<dbReference type="InterPro" id="IPR006311">
    <property type="entry name" value="TAT_signal"/>
</dbReference>
<evidence type="ECO:0000256" key="2">
    <source>
        <dbReference type="SAM" id="SignalP"/>
    </source>
</evidence>
<feature type="signal peptide" evidence="2">
    <location>
        <begin position="1"/>
        <end position="24"/>
    </location>
</feature>
<dbReference type="AlphaFoldDB" id="A0A1B1BI78"/>
<accession>A0A1B1BI78</accession>
<feature type="chain" id="PRO_5039010534" evidence="2">
    <location>
        <begin position="25"/>
        <end position="365"/>
    </location>
</feature>
<dbReference type="STRING" id="670052.PA27867_1358"/>
<dbReference type="GO" id="GO:0015888">
    <property type="term" value="P:thiamine transport"/>
    <property type="evidence" value="ECO:0007669"/>
    <property type="project" value="TreeGrafter"/>
</dbReference>
<keyword evidence="1 2" id="KW-0732">Signal</keyword>
<proteinExistence type="predicted"/>
<dbReference type="KEGG" id="cart:PA27867_1358"/>
<dbReference type="PROSITE" id="PS51318">
    <property type="entry name" value="TAT"/>
    <property type="match status" value="1"/>
</dbReference>
<dbReference type="EMBL" id="CP016282">
    <property type="protein sequence ID" value="ANP72317.1"/>
    <property type="molecule type" value="Genomic_DNA"/>
</dbReference>
<gene>
    <name evidence="3" type="ORF">PA27867_1358</name>
</gene>
<evidence type="ECO:0000313" key="4">
    <source>
        <dbReference type="Proteomes" id="UP000092582"/>
    </source>
</evidence>
<organism evidence="3 4">
    <name type="scientific">Cryobacterium arcticum</name>
    <dbReference type="NCBI Taxonomy" id="670052"/>
    <lineage>
        <taxon>Bacteria</taxon>
        <taxon>Bacillati</taxon>
        <taxon>Actinomycetota</taxon>
        <taxon>Actinomycetes</taxon>
        <taxon>Micrococcales</taxon>
        <taxon>Microbacteriaceae</taxon>
        <taxon>Cryobacterium</taxon>
    </lineage>
</organism>